<feature type="domain" description="Carrier" evidence="6">
    <location>
        <begin position="103"/>
        <end position="179"/>
    </location>
</feature>
<dbReference type="Pfam" id="PF00550">
    <property type="entry name" value="PP-binding"/>
    <property type="match status" value="1"/>
</dbReference>
<dbReference type="PROSITE" id="PS00012">
    <property type="entry name" value="PHOSPHOPANTETHEINE"/>
    <property type="match status" value="1"/>
</dbReference>
<dbReference type="SUPFAM" id="SSF47336">
    <property type="entry name" value="ACP-like"/>
    <property type="match status" value="1"/>
</dbReference>
<dbReference type="InterPro" id="IPR006162">
    <property type="entry name" value="Ppantetheine_attach_site"/>
</dbReference>
<feature type="region of interest" description="Disordered" evidence="5">
    <location>
        <begin position="1"/>
        <end position="60"/>
    </location>
</feature>
<feature type="region of interest" description="Disordered" evidence="5">
    <location>
        <begin position="81"/>
        <end position="109"/>
    </location>
</feature>
<dbReference type="AlphaFoldDB" id="A0AAJ0CE06"/>
<evidence type="ECO:0000256" key="5">
    <source>
        <dbReference type="SAM" id="MobiDB-lite"/>
    </source>
</evidence>
<protein>
    <recommendedName>
        <fullName evidence="6">Carrier domain-containing protein</fullName>
    </recommendedName>
</protein>
<comment type="caution">
    <text evidence="7">The sequence shown here is derived from an EMBL/GenBank/DDBJ whole genome shotgun (WGS) entry which is preliminary data.</text>
</comment>
<dbReference type="InterPro" id="IPR036736">
    <property type="entry name" value="ACP-like_sf"/>
</dbReference>
<dbReference type="PANTHER" id="PTHR45527">
    <property type="entry name" value="NONRIBOSOMAL PEPTIDE SYNTHETASE"/>
    <property type="match status" value="1"/>
</dbReference>
<comment type="similarity">
    <text evidence="4">Belongs to the NRP synthetase family.</text>
</comment>
<dbReference type="GO" id="GO:0043041">
    <property type="term" value="P:amino acid activation for nonribosomal peptide biosynthetic process"/>
    <property type="evidence" value="ECO:0007669"/>
    <property type="project" value="TreeGrafter"/>
</dbReference>
<keyword evidence="2" id="KW-0597">Phosphoprotein</keyword>
<dbReference type="EMBL" id="JASWJB010000351">
    <property type="protein sequence ID" value="KAK2591241.1"/>
    <property type="molecule type" value="Genomic_DNA"/>
</dbReference>
<dbReference type="Gene3D" id="1.10.1200.10">
    <property type="entry name" value="ACP-like"/>
    <property type="match status" value="1"/>
</dbReference>
<accession>A0AAJ0CE06</accession>
<keyword evidence="1" id="KW-0596">Phosphopantetheine</keyword>
<dbReference type="FunFam" id="1.10.1200.10:FF:000005">
    <property type="entry name" value="Nonribosomal peptide synthetase 1"/>
    <property type="match status" value="1"/>
</dbReference>
<evidence type="ECO:0000259" key="6">
    <source>
        <dbReference type="PROSITE" id="PS50075"/>
    </source>
</evidence>
<proteinExistence type="inferred from homology"/>
<keyword evidence="3" id="KW-0436">Ligase</keyword>
<feature type="compositionally biased region" description="Basic and acidic residues" evidence="5">
    <location>
        <begin position="41"/>
        <end position="55"/>
    </location>
</feature>
<dbReference type="PROSITE" id="PS50075">
    <property type="entry name" value="CARRIER"/>
    <property type="match status" value="1"/>
</dbReference>
<dbReference type="GO" id="GO:0044550">
    <property type="term" value="P:secondary metabolite biosynthetic process"/>
    <property type="evidence" value="ECO:0007669"/>
    <property type="project" value="TreeGrafter"/>
</dbReference>
<dbReference type="GO" id="GO:0031177">
    <property type="term" value="F:phosphopantetheine binding"/>
    <property type="evidence" value="ECO:0007669"/>
    <property type="project" value="TreeGrafter"/>
</dbReference>
<evidence type="ECO:0000256" key="2">
    <source>
        <dbReference type="ARBA" id="ARBA00022553"/>
    </source>
</evidence>
<sequence>QPEHGVDEKSAATKETNPNEAEDSSQRRNRAGTPPLKLKRSPIEIREDKNRKDQITEFDSDDDIIDPIRAALTWHEDEITIYDPDDDDDDGTGINGTKETNPQPMSDTERQMRKVWASVLNIPSRTITLEDNFLRLGGNSIDAMKVVSKALQLGLHVRVVDIFPQPRLRDLASHTGQLRERRRQLYPTNSRYRCGGAIVRSGRFMTCAPASSDFDMG</sequence>
<keyword evidence="8" id="KW-1185">Reference proteome</keyword>
<dbReference type="GO" id="GO:0016874">
    <property type="term" value="F:ligase activity"/>
    <property type="evidence" value="ECO:0007669"/>
    <property type="project" value="UniProtKB-KW"/>
</dbReference>
<feature type="compositionally biased region" description="Basic and acidic residues" evidence="5">
    <location>
        <begin position="1"/>
        <end position="12"/>
    </location>
</feature>
<dbReference type="InterPro" id="IPR009081">
    <property type="entry name" value="PP-bd_ACP"/>
</dbReference>
<evidence type="ECO:0000313" key="7">
    <source>
        <dbReference type="EMBL" id="KAK2591241.1"/>
    </source>
</evidence>
<reference evidence="7" key="1">
    <citation type="submission" date="2023-06" db="EMBL/GenBank/DDBJ databases">
        <title>Conoideocrella luteorostrata (Hypocreales: Clavicipitaceae), a potential biocontrol fungus for elongate hemlock scale in United States Christmas tree production areas.</title>
        <authorList>
            <person name="Barrett H."/>
            <person name="Lovett B."/>
            <person name="Macias A.M."/>
            <person name="Stajich J.E."/>
            <person name="Kasson M.T."/>
        </authorList>
    </citation>
    <scope>NUCLEOTIDE SEQUENCE</scope>
    <source>
        <strain evidence="7">ARSEF 14590</strain>
    </source>
</reference>
<dbReference type="PANTHER" id="PTHR45527:SF3">
    <property type="entry name" value="SIDEROPHORE SYNTHETASE (EUROFUNG)"/>
    <property type="match status" value="1"/>
</dbReference>
<dbReference type="Proteomes" id="UP001251528">
    <property type="component" value="Unassembled WGS sequence"/>
</dbReference>
<evidence type="ECO:0000313" key="8">
    <source>
        <dbReference type="Proteomes" id="UP001251528"/>
    </source>
</evidence>
<evidence type="ECO:0000256" key="1">
    <source>
        <dbReference type="ARBA" id="ARBA00022450"/>
    </source>
</evidence>
<feature type="compositionally biased region" description="Acidic residues" evidence="5">
    <location>
        <begin position="81"/>
        <end position="91"/>
    </location>
</feature>
<dbReference type="GO" id="GO:0005737">
    <property type="term" value="C:cytoplasm"/>
    <property type="evidence" value="ECO:0007669"/>
    <property type="project" value="TreeGrafter"/>
</dbReference>
<name>A0AAJ0CE06_9HYPO</name>
<evidence type="ECO:0000256" key="4">
    <source>
        <dbReference type="ARBA" id="ARBA00029454"/>
    </source>
</evidence>
<feature type="non-terminal residue" evidence="7">
    <location>
        <position position="1"/>
    </location>
</feature>
<organism evidence="7 8">
    <name type="scientific">Conoideocrella luteorostrata</name>
    <dbReference type="NCBI Taxonomy" id="1105319"/>
    <lineage>
        <taxon>Eukaryota</taxon>
        <taxon>Fungi</taxon>
        <taxon>Dikarya</taxon>
        <taxon>Ascomycota</taxon>
        <taxon>Pezizomycotina</taxon>
        <taxon>Sordariomycetes</taxon>
        <taxon>Hypocreomycetidae</taxon>
        <taxon>Hypocreales</taxon>
        <taxon>Clavicipitaceae</taxon>
        <taxon>Conoideocrella</taxon>
    </lineage>
</organism>
<gene>
    <name evidence="7" type="ORF">QQS21_011067</name>
</gene>
<evidence type="ECO:0000256" key="3">
    <source>
        <dbReference type="ARBA" id="ARBA00022598"/>
    </source>
</evidence>